<dbReference type="Proteomes" id="UP000224567">
    <property type="component" value="Unassembled WGS sequence"/>
</dbReference>
<dbReference type="EMBL" id="MLFT02000008">
    <property type="protein sequence ID" value="PHT40773.1"/>
    <property type="molecule type" value="Genomic_DNA"/>
</dbReference>
<comment type="caution">
    <text evidence="2">The sequence shown here is derived from an EMBL/GenBank/DDBJ whole genome shotgun (WGS) entry which is preliminary data.</text>
</comment>
<evidence type="ECO:0000313" key="2">
    <source>
        <dbReference type="EMBL" id="PHT40773.1"/>
    </source>
</evidence>
<reference evidence="3" key="2">
    <citation type="journal article" date="2017" name="J. Anim. Genet.">
        <title>Multiple reference genome sequences of hot pepper reveal the massive evolution of plant disease resistance genes by retroduplication.</title>
        <authorList>
            <person name="Kim S."/>
            <person name="Park J."/>
            <person name="Yeom S.-I."/>
            <person name="Kim Y.-M."/>
            <person name="Seo E."/>
            <person name="Kim K.-T."/>
            <person name="Kim M.-S."/>
            <person name="Lee J.M."/>
            <person name="Cheong K."/>
            <person name="Shin H.-S."/>
            <person name="Kim S.-B."/>
            <person name="Han K."/>
            <person name="Lee J."/>
            <person name="Park M."/>
            <person name="Lee H.-A."/>
            <person name="Lee H.-Y."/>
            <person name="Lee Y."/>
            <person name="Oh S."/>
            <person name="Lee J.H."/>
            <person name="Choi E."/>
            <person name="Choi E."/>
            <person name="Lee S.E."/>
            <person name="Jeon J."/>
            <person name="Kim H."/>
            <person name="Choi G."/>
            <person name="Song H."/>
            <person name="Lee J."/>
            <person name="Lee S.-C."/>
            <person name="Kwon J.-K."/>
            <person name="Lee H.-Y."/>
            <person name="Koo N."/>
            <person name="Hong Y."/>
            <person name="Kim R.W."/>
            <person name="Kang W.-H."/>
            <person name="Huh J.H."/>
            <person name="Kang B.-C."/>
            <person name="Yang T.-J."/>
            <person name="Lee Y.-H."/>
            <person name="Bennetzen J.L."/>
            <person name="Choi D."/>
        </authorList>
    </citation>
    <scope>NUCLEOTIDE SEQUENCE [LARGE SCALE GENOMIC DNA]</scope>
    <source>
        <strain evidence="3">cv. PBC81</strain>
    </source>
</reference>
<keyword evidence="3" id="KW-1185">Reference proteome</keyword>
<evidence type="ECO:0000256" key="1">
    <source>
        <dbReference type="SAM" id="MobiDB-lite"/>
    </source>
</evidence>
<gene>
    <name evidence="2" type="ORF">CQW23_19627</name>
</gene>
<dbReference type="OrthoDB" id="1731423at2759"/>
<accession>A0A2G2W6B3</accession>
<feature type="compositionally biased region" description="Acidic residues" evidence="1">
    <location>
        <begin position="60"/>
        <end position="75"/>
    </location>
</feature>
<dbReference type="AlphaFoldDB" id="A0A2G2W6B3"/>
<evidence type="ECO:0000313" key="3">
    <source>
        <dbReference type="Proteomes" id="UP000224567"/>
    </source>
</evidence>
<organism evidence="2 3">
    <name type="scientific">Capsicum baccatum</name>
    <name type="common">Peruvian pepper</name>
    <dbReference type="NCBI Taxonomy" id="33114"/>
    <lineage>
        <taxon>Eukaryota</taxon>
        <taxon>Viridiplantae</taxon>
        <taxon>Streptophyta</taxon>
        <taxon>Embryophyta</taxon>
        <taxon>Tracheophyta</taxon>
        <taxon>Spermatophyta</taxon>
        <taxon>Magnoliopsida</taxon>
        <taxon>eudicotyledons</taxon>
        <taxon>Gunneridae</taxon>
        <taxon>Pentapetalae</taxon>
        <taxon>asterids</taxon>
        <taxon>lamiids</taxon>
        <taxon>Solanales</taxon>
        <taxon>Solanaceae</taxon>
        <taxon>Solanoideae</taxon>
        <taxon>Capsiceae</taxon>
        <taxon>Capsicum</taxon>
    </lineage>
</organism>
<protein>
    <submittedName>
        <fullName evidence="2">Uncharacterized protein</fullName>
    </submittedName>
</protein>
<proteinExistence type="predicted"/>
<sequence length="84" mass="9343">MSNTLETIKIDRSSVAPGMLFVVTYNQPVAMDEFHNPNTFGNTIHRMLKLGLSIDEDAGDADIDTQTLEDPEADAEENKMEEVD</sequence>
<feature type="region of interest" description="Disordered" evidence="1">
    <location>
        <begin position="60"/>
        <end position="84"/>
    </location>
</feature>
<name>A0A2G2W6B3_CAPBA</name>
<dbReference type="STRING" id="33114.A0A2G2W6B3"/>
<reference evidence="2 3" key="1">
    <citation type="journal article" date="2017" name="Genome Biol.">
        <title>New reference genome sequences of hot pepper reveal the massive evolution of plant disease-resistance genes by retroduplication.</title>
        <authorList>
            <person name="Kim S."/>
            <person name="Park J."/>
            <person name="Yeom S.I."/>
            <person name="Kim Y.M."/>
            <person name="Seo E."/>
            <person name="Kim K.T."/>
            <person name="Kim M.S."/>
            <person name="Lee J.M."/>
            <person name="Cheong K."/>
            <person name="Shin H.S."/>
            <person name="Kim S.B."/>
            <person name="Han K."/>
            <person name="Lee J."/>
            <person name="Park M."/>
            <person name="Lee H.A."/>
            <person name="Lee H.Y."/>
            <person name="Lee Y."/>
            <person name="Oh S."/>
            <person name="Lee J.H."/>
            <person name="Choi E."/>
            <person name="Choi E."/>
            <person name="Lee S.E."/>
            <person name="Jeon J."/>
            <person name="Kim H."/>
            <person name="Choi G."/>
            <person name="Song H."/>
            <person name="Lee J."/>
            <person name="Lee S.C."/>
            <person name="Kwon J.K."/>
            <person name="Lee H.Y."/>
            <person name="Koo N."/>
            <person name="Hong Y."/>
            <person name="Kim R.W."/>
            <person name="Kang W.H."/>
            <person name="Huh J.H."/>
            <person name="Kang B.C."/>
            <person name="Yang T.J."/>
            <person name="Lee Y.H."/>
            <person name="Bennetzen J.L."/>
            <person name="Choi D."/>
        </authorList>
    </citation>
    <scope>NUCLEOTIDE SEQUENCE [LARGE SCALE GENOMIC DNA]</scope>
    <source>
        <strain evidence="3">cv. PBC81</strain>
    </source>
</reference>